<dbReference type="RefSeq" id="WP_148947660.1">
    <property type="nucleotide sequence ID" value="NZ_JBNIKK010000003.1"/>
</dbReference>
<name>A0A5D4KDD4_9BACI</name>
<evidence type="ECO:0000313" key="1">
    <source>
        <dbReference type="EMBL" id="TYR74173.1"/>
    </source>
</evidence>
<dbReference type="Pfam" id="PF14166">
    <property type="entry name" value="YueH"/>
    <property type="match status" value="1"/>
</dbReference>
<accession>A0A5D4KDD4</accession>
<sequence length="82" mass="9444">MITSYEKINISGNKTAEVYLHLTPDKRFIVSIPAIHWSAEFNKEDEFSFQDDQLKSSLNFHLFEGNTDELVSAIKELAKKHS</sequence>
<protein>
    <recommendedName>
        <fullName evidence="3">YueH-like protein</fullName>
    </recommendedName>
</protein>
<dbReference type="EMBL" id="VTEH01000013">
    <property type="protein sequence ID" value="TYR74173.1"/>
    <property type="molecule type" value="Genomic_DNA"/>
</dbReference>
<organism evidence="1 2">
    <name type="scientific">Rossellomorea vietnamensis</name>
    <dbReference type="NCBI Taxonomy" id="218284"/>
    <lineage>
        <taxon>Bacteria</taxon>
        <taxon>Bacillati</taxon>
        <taxon>Bacillota</taxon>
        <taxon>Bacilli</taxon>
        <taxon>Bacillales</taxon>
        <taxon>Bacillaceae</taxon>
        <taxon>Rossellomorea</taxon>
    </lineage>
</organism>
<evidence type="ECO:0000313" key="2">
    <source>
        <dbReference type="Proteomes" id="UP000323317"/>
    </source>
</evidence>
<dbReference type="InterPro" id="IPR020260">
    <property type="entry name" value="Uncharacterised_YueH"/>
</dbReference>
<gene>
    <name evidence="1" type="ORF">FZC79_15255</name>
</gene>
<reference evidence="1 2" key="1">
    <citation type="submission" date="2019-08" db="EMBL/GenBank/DDBJ databases">
        <title>Bacillus genomes from the desert of Cuatro Cienegas, Coahuila.</title>
        <authorList>
            <person name="Olmedo-Alvarez G."/>
        </authorList>
    </citation>
    <scope>NUCLEOTIDE SEQUENCE [LARGE SCALE GENOMIC DNA]</scope>
    <source>
        <strain evidence="1 2">CH40_1T</strain>
    </source>
</reference>
<comment type="caution">
    <text evidence="1">The sequence shown here is derived from an EMBL/GenBank/DDBJ whole genome shotgun (WGS) entry which is preliminary data.</text>
</comment>
<dbReference type="Proteomes" id="UP000323317">
    <property type="component" value="Unassembled WGS sequence"/>
</dbReference>
<evidence type="ECO:0008006" key="3">
    <source>
        <dbReference type="Google" id="ProtNLM"/>
    </source>
</evidence>
<dbReference type="AlphaFoldDB" id="A0A5D4KDD4"/>
<proteinExistence type="predicted"/>